<protein>
    <recommendedName>
        <fullName evidence="4">Gustatory receptor</fullName>
    </recommendedName>
</protein>
<evidence type="ECO:0008006" key="4">
    <source>
        <dbReference type="Google" id="ProtNLM"/>
    </source>
</evidence>
<keyword evidence="1" id="KW-0472">Membrane</keyword>
<reference evidence="2 3" key="1">
    <citation type="submission" date="2020-08" db="EMBL/GenBank/DDBJ databases">
        <title>Aphidius gifuensis genome sequencing and assembly.</title>
        <authorList>
            <person name="Du Z."/>
        </authorList>
    </citation>
    <scope>NUCLEOTIDE SEQUENCE [LARGE SCALE GENOMIC DNA]</scope>
    <source>
        <strain evidence="2">YNYX2018</strain>
        <tissue evidence="2">Adults</tissue>
    </source>
</reference>
<keyword evidence="3" id="KW-1185">Reference proteome</keyword>
<gene>
    <name evidence="2" type="ORF">HCN44_006518</name>
</gene>
<keyword evidence="1" id="KW-1133">Transmembrane helix</keyword>
<sequence length="97" mass="10944">MDKTTYMLPWLSMQFGSLILFGGCSLGWLLTGPLFLSRAGALIIFTFGMSIFAMYIYMFLVLLSYWQFLTVNKAKAKTTSPVYNAAALRNYETVDLS</sequence>
<evidence type="ECO:0000256" key="1">
    <source>
        <dbReference type="SAM" id="Phobius"/>
    </source>
</evidence>
<proteinExistence type="predicted"/>
<organism evidence="2 3">
    <name type="scientific">Aphidius gifuensis</name>
    <name type="common">Parasitoid wasp</name>
    <dbReference type="NCBI Taxonomy" id="684658"/>
    <lineage>
        <taxon>Eukaryota</taxon>
        <taxon>Metazoa</taxon>
        <taxon>Ecdysozoa</taxon>
        <taxon>Arthropoda</taxon>
        <taxon>Hexapoda</taxon>
        <taxon>Insecta</taxon>
        <taxon>Pterygota</taxon>
        <taxon>Neoptera</taxon>
        <taxon>Endopterygota</taxon>
        <taxon>Hymenoptera</taxon>
        <taxon>Apocrita</taxon>
        <taxon>Ichneumonoidea</taxon>
        <taxon>Braconidae</taxon>
        <taxon>Aphidiinae</taxon>
        <taxon>Aphidius</taxon>
    </lineage>
</organism>
<feature type="transmembrane region" description="Helical" evidence="1">
    <location>
        <begin position="42"/>
        <end position="66"/>
    </location>
</feature>
<keyword evidence="1" id="KW-0812">Transmembrane</keyword>
<dbReference type="Proteomes" id="UP000639338">
    <property type="component" value="Unassembled WGS sequence"/>
</dbReference>
<dbReference type="PROSITE" id="PS51257">
    <property type="entry name" value="PROKAR_LIPOPROTEIN"/>
    <property type="match status" value="1"/>
</dbReference>
<accession>A0A834XYX8</accession>
<evidence type="ECO:0000313" key="3">
    <source>
        <dbReference type="Proteomes" id="UP000639338"/>
    </source>
</evidence>
<name>A0A834XYX8_APHGI</name>
<evidence type="ECO:0000313" key="2">
    <source>
        <dbReference type="EMBL" id="KAF7995411.1"/>
    </source>
</evidence>
<feature type="transmembrane region" description="Helical" evidence="1">
    <location>
        <begin position="7"/>
        <end position="30"/>
    </location>
</feature>
<comment type="caution">
    <text evidence="2">The sequence shown here is derived from an EMBL/GenBank/DDBJ whole genome shotgun (WGS) entry which is preliminary data.</text>
</comment>
<dbReference type="AlphaFoldDB" id="A0A834XYX8"/>
<dbReference type="EMBL" id="JACMRX010000002">
    <property type="protein sequence ID" value="KAF7995411.1"/>
    <property type="molecule type" value="Genomic_DNA"/>
</dbReference>